<proteinExistence type="predicted"/>
<dbReference type="OrthoDB" id="1737200at2759"/>
<evidence type="ECO:0000256" key="1">
    <source>
        <dbReference type="ARBA" id="ARBA00022723"/>
    </source>
</evidence>
<dbReference type="Gene3D" id="3.30.40.10">
    <property type="entry name" value="Zinc/RING finger domain, C3HC4 (zinc finger)"/>
    <property type="match status" value="1"/>
</dbReference>
<feature type="domain" description="TRAF-type" evidence="5">
    <location>
        <begin position="220"/>
        <end position="276"/>
    </location>
</feature>
<keyword evidence="2 4" id="KW-0863">Zinc-finger</keyword>
<evidence type="ECO:0000256" key="4">
    <source>
        <dbReference type="PROSITE-ProRule" id="PRU00207"/>
    </source>
</evidence>
<gene>
    <name evidence="6" type="ORF">AXF42_Ash014207</name>
</gene>
<accession>A0A2I0A186</accession>
<dbReference type="SUPFAM" id="SSF49599">
    <property type="entry name" value="TRAF domain-like"/>
    <property type="match status" value="1"/>
</dbReference>
<feature type="zinc finger region" description="TRAF-type" evidence="4">
    <location>
        <begin position="220"/>
        <end position="276"/>
    </location>
</feature>
<dbReference type="STRING" id="1088818.A0A2I0A186"/>
<dbReference type="Pfam" id="PF02176">
    <property type="entry name" value="zf-TRAF"/>
    <property type="match status" value="1"/>
</dbReference>
<name>A0A2I0A186_9ASPA</name>
<dbReference type="PANTHER" id="PTHR10131">
    <property type="entry name" value="TNF RECEPTOR ASSOCIATED FACTOR"/>
    <property type="match status" value="1"/>
</dbReference>
<dbReference type="PROSITE" id="PS50145">
    <property type="entry name" value="ZF_TRAF"/>
    <property type="match status" value="1"/>
</dbReference>
<keyword evidence="1 4" id="KW-0479">Metal-binding</keyword>
<dbReference type="InterPro" id="IPR013083">
    <property type="entry name" value="Znf_RING/FYVE/PHD"/>
</dbReference>
<dbReference type="InterPro" id="IPR001293">
    <property type="entry name" value="Znf_TRAF"/>
</dbReference>
<evidence type="ECO:0000259" key="5">
    <source>
        <dbReference type="PROSITE" id="PS50145"/>
    </source>
</evidence>
<protein>
    <recommendedName>
        <fullName evidence="5">TRAF-type domain-containing protein</fullName>
    </recommendedName>
</protein>
<evidence type="ECO:0000313" key="6">
    <source>
        <dbReference type="EMBL" id="PKA49305.1"/>
    </source>
</evidence>
<keyword evidence="7" id="KW-1185">Reference proteome</keyword>
<dbReference type="EMBL" id="KZ452039">
    <property type="protein sequence ID" value="PKA49305.1"/>
    <property type="molecule type" value="Genomic_DNA"/>
</dbReference>
<dbReference type="Proteomes" id="UP000236161">
    <property type="component" value="Unassembled WGS sequence"/>
</dbReference>
<evidence type="ECO:0000256" key="2">
    <source>
        <dbReference type="ARBA" id="ARBA00022771"/>
    </source>
</evidence>
<dbReference type="GO" id="GO:0008270">
    <property type="term" value="F:zinc ion binding"/>
    <property type="evidence" value="ECO:0007669"/>
    <property type="project" value="UniProtKB-KW"/>
</dbReference>
<evidence type="ECO:0000313" key="7">
    <source>
        <dbReference type="Proteomes" id="UP000236161"/>
    </source>
</evidence>
<sequence>MHDAPPPMPMDLPVSNPGPVKEEHCSFHCHYCDPEVVHKIAQVLLPGLATACVDSTSGDFFRSPSVVAVELRKELIDYITERSETYVSEILLRVQESAGGPDPAPELPTDDPSEIAADLVEEFTATKRNLLSLVSGWILSDGREDKIDDLVQEMEKNRFWEIDRREAVAEALLRNLDYKNEFHCSMRFEEEQEFAEHNVKCSFRPVICSNKGCRVKFCFSHEEQHELICLYKVLPCEQKCAEMILRREMDRHCVTACPMKLVNCPFYQIGCQSAFPHCRLREHCRQNLRTHLICLLPVLHRNEDSSEDEWNELAEALDKAQTEDQLAKALDVRALTAAIKSLEAKNEEITGISN</sequence>
<keyword evidence="3 4" id="KW-0862">Zinc</keyword>
<reference evidence="6 7" key="1">
    <citation type="journal article" date="2017" name="Nature">
        <title>The Apostasia genome and the evolution of orchids.</title>
        <authorList>
            <person name="Zhang G.Q."/>
            <person name="Liu K.W."/>
            <person name="Li Z."/>
            <person name="Lohaus R."/>
            <person name="Hsiao Y.Y."/>
            <person name="Niu S.C."/>
            <person name="Wang J.Y."/>
            <person name="Lin Y.C."/>
            <person name="Xu Q."/>
            <person name="Chen L.J."/>
            <person name="Yoshida K."/>
            <person name="Fujiwara S."/>
            <person name="Wang Z.W."/>
            <person name="Zhang Y.Q."/>
            <person name="Mitsuda N."/>
            <person name="Wang M."/>
            <person name="Liu G.H."/>
            <person name="Pecoraro L."/>
            <person name="Huang H.X."/>
            <person name="Xiao X.J."/>
            <person name="Lin M."/>
            <person name="Wu X.Y."/>
            <person name="Wu W.L."/>
            <person name="Chen Y.Y."/>
            <person name="Chang S.B."/>
            <person name="Sakamoto S."/>
            <person name="Ohme-Takagi M."/>
            <person name="Yagi M."/>
            <person name="Zeng S.J."/>
            <person name="Shen C.Y."/>
            <person name="Yeh C.M."/>
            <person name="Luo Y.B."/>
            <person name="Tsai W.C."/>
            <person name="Van de Peer Y."/>
            <person name="Liu Z.J."/>
        </authorList>
    </citation>
    <scope>NUCLEOTIDE SEQUENCE [LARGE SCALE GENOMIC DNA]</scope>
    <source>
        <strain evidence="7">cv. Shenzhen</strain>
        <tissue evidence="6">Stem</tissue>
    </source>
</reference>
<evidence type="ECO:0000256" key="3">
    <source>
        <dbReference type="ARBA" id="ARBA00022833"/>
    </source>
</evidence>
<organism evidence="6 7">
    <name type="scientific">Apostasia shenzhenica</name>
    <dbReference type="NCBI Taxonomy" id="1088818"/>
    <lineage>
        <taxon>Eukaryota</taxon>
        <taxon>Viridiplantae</taxon>
        <taxon>Streptophyta</taxon>
        <taxon>Embryophyta</taxon>
        <taxon>Tracheophyta</taxon>
        <taxon>Spermatophyta</taxon>
        <taxon>Magnoliopsida</taxon>
        <taxon>Liliopsida</taxon>
        <taxon>Asparagales</taxon>
        <taxon>Orchidaceae</taxon>
        <taxon>Apostasioideae</taxon>
        <taxon>Apostasia</taxon>
    </lineage>
</organism>
<dbReference type="PANTHER" id="PTHR10131:SF161">
    <property type="entry name" value="F26K24.24 PROTEIN"/>
    <property type="match status" value="1"/>
</dbReference>
<dbReference type="AlphaFoldDB" id="A0A2I0A186"/>